<evidence type="ECO:0000256" key="1">
    <source>
        <dbReference type="SAM" id="Phobius"/>
    </source>
</evidence>
<accession>A0A509EDY7</accession>
<sequence>MFVLNGASRRAARGARRDHSVIVIAFMMALVFVPVLGMHAAVSTGSDAALSAVAEGMAQVAKRFERQPG</sequence>
<dbReference type="EMBL" id="CABFPH010000040">
    <property type="protein sequence ID" value="VUD72400.1"/>
    <property type="molecule type" value="Genomic_DNA"/>
</dbReference>
<evidence type="ECO:0000313" key="3">
    <source>
        <dbReference type="Proteomes" id="UP000410984"/>
    </source>
</evidence>
<keyword evidence="1" id="KW-0812">Transmembrane</keyword>
<evidence type="ECO:0000313" key="2">
    <source>
        <dbReference type="EMBL" id="VUD72400.1"/>
    </source>
</evidence>
<keyword evidence="1" id="KW-0472">Membrane</keyword>
<protein>
    <submittedName>
        <fullName evidence="2">Uncharacterized protein</fullName>
    </submittedName>
</protein>
<gene>
    <name evidence="2" type="ORF">MET9862_02998</name>
</gene>
<proteinExistence type="predicted"/>
<dbReference type="Proteomes" id="UP000410984">
    <property type="component" value="Unassembled WGS sequence"/>
</dbReference>
<reference evidence="2 3" key="1">
    <citation type="submission" date="2019-06" db="EMBL/GenBank/DDBJ databases">
        <authorList>
            <person name="Rodrigo-Torres L."/>
            <person name="Arahal R. D."/>
            <person name="Lucena T."/>
        </authorList>
    </citation>
    <scope>NUCLEOTIDE SEQUENCE [LARGE SCALE GENOMIC DNA]</scope>
    <source>
        <strain evidence="2 3">SB0023/3</strain>
    </source>
</reference>
<keyword evidence="1" id="KW-1133">Transmembrane helix</keyword>
<organism evidence="2 3">
    <name type="scientific">Methylobacterium symbioticum</name>
    <dbReference type="NCBI Taxonomy" id="2584084"/>
    <lineage>
        <taxon>Bacteria</taxon>
        <taxon>Pseudomonadati</taxon>
        <taxon>Pseudomonadota</taxon>
        <taxon>Alphaproteobacteria</taxon>
        <taxon>Hyphomicrobiales</taxon>
        <taxon>Methylobacteriaceae</taxon>
        <taxon>Methylobacterium</taxon>
    </lineage>
</organism>
<keyword evidence="3" id="KW-1185">Reference proteome</keyword>
<dbReference type="AlphaFoldDB" id="A0A509EDY7"/>
<name>A0A509EDY7_9HYPH</name>
<feature type="transmembrane region" description="Helical" evidence="1">
    <location>
        <begin position="21"/>
        <end position="42"/>
    </location>
</feature>